<evidence type="ECO:0000256" key="13">
    <source>
        <dbReference type="PROSITE-ProRule" id="PRU01023"/>
    </source>
</evidence>
<organism evidence="15 16">
    <name type="scientific">Thioploca ingrica</name>
    <dbReference type="NCBI Taxonomy" id="40754"/>
    <lineage>
        <taxon>Bacteria</taxon>
        <taxon>Pseudomonadati</taxon>
        <taxon>Pseudomonadota</taxon>
        <taxon>Gammaproteobacteria</taxon>
        <taxon>Thiotrichales</taxon>
        <taxon>Thiotrichaceae</taxon>
        <taxon>Thioploca</taxon>
    </lineage>
</organism>
<dbReference type="PANTHER" id="PTHR22807:SF61">
    <property type="entry name" value="NOL1_NOP2_SUN FAMILY PROTEIN _ ANTITERMINATION NUSB DOMAIN-CONTAINING PROTEIN"/>
    <property type="match status" value="1"/>
</dbReference>
<dbReference type="SUPFAM" id="SSF53335">
    <property type="entry name" value="S-adenosyl-L-methionine-dependent methyltransferases"/>
    <property type="match status" value="1"/>
</dbReference>
<dbReference type="Gene3D" id="1.10.940.10">
    <property type="entry name" value="NusB-like"/>
    <property type="match status" value="1"/>
</dbReference>
<comment type="subcellular location">
    <subcellularLocation>
        <location evidence="2">Cytoplasm</location>
    </subcellularLocation>
</comment>
<evidence type="ECO:0000256" key="10">
    <source>
        <dbReference type="ARBA" id="ARBA00030399"/>
    </source>
</evidence>
<name>A0A090ANE6_9GAMM</name>
<dbReference type="STRING" id="40754.THII_2578"/>
<evidence type="ECO:0000256" key="7">
    <source>
        <dbReference type="ARBA" id="ARBA00022679"/>
    </source>
</evidence>
<dbReference type="EMBL" id="AP014633">
    <property type="protein sequence ID" value="BAP56875.1"/>
    <property type="molecule type" value="Genomic_DNA"/>
</dbReference>
<dbReference type="InterPro" id="IPR004573">
    <property type="entry name" value="rRNA_ssu_MeTfrase_B"/>
</dbReference>
<dbReference type="FunFam" id="3.40.50.150:FF:000022">
    <property type="entry name" value="Ribosomal RNA small subunit methyltransferase B"/>
    <property type="match status" value="1"/>
</dbReference>
<dbReference type="SUPFAM" id="SSF48013">
    <property type="entry name" value="NusB-like"/>
    <property type="match status" value="1"/>
</dbReference>
<feature type="binding site" evidence="13">
    <location>
        <position position="342"/>
    </location>
    <ligand>
        <name>S-adenosyl-L-methionine</name>
        <dbReference type="ChEBI" id="CHEBI:59789"/>
    </ligand>
</feature>
<evidence type="ECO:0000256" key="2">
    <source>
        <dbReference type="ARBA" id="ARBA00004496"/>
    </source>
</evidence>
<evidence type="ECO:0000256" key="1">
    <source>
        <dbReference type="ARBA" id="ARBA00002724"/>
    </source>
</evidence>
<dbReference type="CDD" id="cd02440">
    <property type="entry name" value="AdoMet_MTases"/>
    <property type="match status" value="1"/>
</dbReference>
<reference evidence="15 16" key="1">
    <citation type="journal article" date="2014" name="ISME J.">
        <title>Ecophysiology of Thioploca ingrica as revealed by the complete genome sequence supplemented with proteomic evidence.</title>
        <authorList>
            <person name="Kojima H."/>
            <person name="Ogura Y."/>
            <person name="Yamamoto N."/>
            <person name="Togashi T."/>
            <person name="Mori H."/>
            <person name="Watanabe T."/>
            <person name="Nemoto F."/>
            <person name="Kurokawa K."/>
            <person name="Hayashi T."/>
            <person name="Fukui M."/>
        </authorList>
    </citation>
    <scope>NUCLEOTIDE SEQUENCE [LARGE SCALE GENOMIC DNA]</scope>
</reference>
<keyword evidence="5" id="KW-0698">rRNA processing</keyword>
<dbReference type="InterPro" id="IPR054728">
    <property type="entry name" value="RsmB-like_ferredoxin"/>
</dbReference>
<comment type="function">
    <text evidence="1">Specifically methylates the cytosine at position 967 (m5C967) of 16S rRNA.</text>
</comment>
<feature type="binding site" evidence="13">
    <location>
        <position position="323"/>
    </location>
    <ligand>
        <name>S-adenosyl-L-methionine</name>
        <dbReference type="ChEBI" id="CHEBI:59789"/>
    </ligand>
</feature>
<dbReference type="GO" id="GO:0005737">
    <property type="term" value="C:cytoplasm"/>
    <property type="evidence" value="ECO:0007669"/>
    <property type="project" value="UniProtKB-SubCell"/>
</dbReference>
<dbReference type="Pfam" id="PF01029">
    <property type="entry name" value="NusB"/>
    <property type="match status" value="1"/>
</dbReference>
<dbReference type="HOGENOM" id="CLU_005316_0_4_6"/>
<protein>
    <recommendedName>
        <fullName evidence="3">16S rRNA (cytosine(967)-C(5))-methyltransferase</fullName>
        <ecNumber evidence="3">2.1.1.176</ecNumber>
    </recommendedName>
    <alternativeName>
        <fullName evidence="10">16S rRNA m5C967 methyltransferase</fullName>
    </alternativeName>
    <alternativeName>
        <fullName evidence="11">rRNA (cytosine-C(5)-)-methyltransferase RsmB</fullName>
    </alternativeName>
</protein>
<dbReference type="PROSITE" id="PS51686">
    <property type="entry name" value="SAM_MT_RSMB_NOP"/>
    <property type="match status" value="1"/>
</dbReference>
<feature type="binding site" evidence="13">
    <location>
        <position position="297"/>
    </location>
    <ligand>
        <name>S-adenosyl-L-methionine</name>
        <dbReference type="ChEBI" id="CHEBI:59789"/>
    </ligand>
</feature>
<evidence type="ECO:0000313" key="16">
    <source>
        <dbReference type="Proteomes" id="UP000031623"/>
    </source>
</evidence>
<dbReference type="Pfam" id="PF01189">
    <property type="entry name" value="Methyltr_RsmB-F"/>
    <property type="match status" value="1"/>
</dbReference>
<dbReference type="GO" id="GO:0008649">
    <property type="term" value="F:rRNA methyltransferase activity"/>
    <property type="evidence" value="ECO:0007669"/>
    <property type="project" value="InterPro"/>
</dbReference>
<feature type="active site" description="Nucleophile" evidence="13">
    <location>
        <position position="395"/>
    </location>
</feature>
<evidence type="ECO:0000256" key="3">
    <source>
        <dbReference type="ARBA" id="ARBA00012140"/>
    </source>
</evidence>
<feature type="binding site" evidence="13">
    <location>
        <begin position="273"/>
        <end position="279"/>
    </location>
    <ligand>
        <name>S-adenosyl-L-methionine</name>
        <dbReference type="ChEBI" id="CHEBI:59789"/>
    </ligand>
</feature>
<evidence type="ECO:0000256" key="11">
    <source>
        <dbReference type="ARBA" id="ARBA00031088"/>
    </source>
</evidence>
<evidence type="ECO:0000256" key="8">
    <source>
        <dbReference type="ARBA" id="ARBA00022691"/>
    </source>
</evidence>
<evidence type="ECO:0000256" key="4">
    <source>
        <dbReference type="ARBA" id="ARBA00022490"/>
    </source>
</evidence>
<comment type="catalytic activity">
    <reaction evidence="12">
        <text>cytidine(967) in 16S rRNA + S-adenosyl-L-methionine = 5-methylcytidine(967) in 16S rRNA + S-adenosyl-L-homocysteine + H(+)</text>
        <dbReference type="Rhea" id="RHEA:42748"/>
        <dbReference type="Rhea" id="RHEA-COMP:10219"/>
        <dbReference type="Rhea" id="RHEA-COMP:10220"/>
        <dbReference type="ChEBI" id="CHEBI:15378"/>
        <dbReference type="ChEBI" id="CHEBI:57856"/>
        <dbReference type="ChEBI" id="CHEBI:59789"/>
        <dbReference type="ChEBI" id="CHEBI:74483"/>
        <dbReference type="ChEBI" id="CHEBI:82748"/>
        <dbReference type="EC" id="2.1.1.176"/>
    </reaction>
</comment>
<evidence type="ECO:0000256" key="12">
    <source>
        <dbReference type="ARBA" id="ARBA00047283"/>
    </source>
</evidence>
<dbReference type="InterPro" id="IPR006027">
    <property type="entry name" value="NusB_RsmB_TIM44"/>
</dbReference>
<evidence type="ECO:0000313" key="15">
    <source>
        <dbReference type="EMBL" id="BAP56875.1"/>
    </source>
</evidence>
<dbReference type="AlphaFoldDB" id="A0A090ANE6"/>
<evidence type="ECO:0000259" key="14">
    <source>
        <dbReference type="PROSITE" id="PS51686"/>
    </source>
</evidence>
<evidence type="ECO:0000256" key="9">
    <source>
        <dbReference type="ARBA" id="ARBA00022884"/>
    </source>
</evidence>
<proteinExistence type="inferred from homology"/>
<gene>
    <name evidence="15" type="ORF">THII_2578</name>
</gene>
<dbReference type="InterPro" id="IPR049560">
    <property type="entry name" value="MeTrfase_RsmB-F_NOP2_cat"/>
</dbReference>
<dbReference type="GO" id="GO:0003723">
    <property type="term" value="F:RNA binding"/>
    <property type="evidence" value="ECO:0007669"/>
    <property type="project" value="UniProtKB-UniRule"/>
</dbReference>
<dbReference type="EC" id="2.1.1.176" evidence="3"/>
<sequence>MDARSAATQILTQVIGERRSLSHCLETQLPLLKDSRERALAQELCYGVLRWLPRLQALLNCLLHKPLRTKDDDIQVLLLIGLYQHLYLQIPPYAATAATVEVTRTLKKDWASGLVNAILRHFQRQREQLLEQIDVNLSVKFAHPPWLLERLQTSWPHHWESLLQANNSHPPVTLRVNARCLSREAYLAHLQQANIVAELTPYTDYGVTIQQLPVTLDLEEKLNLLKFVPDKMGNWITHLPGFNQGWVSVQDGAAQLAAPLLDVPVGARVLDACAAPGGKTAHLLEHYNNIGTLFALDNQSARIKKLEDTLRRLQLTATIRCADATQPHTWWDGNPFERILLDVPCSASGVIRRHPDIKYLRQPSDITMLSDQQQRLLEALWPLLKPGGKLLYVTCSVFAEENELQIEKFLTTQADAYENRLVAPWGHALSRGRQILPGENNADGFYYACLTKTT</sequence>
<accession>A0A090ANE6</accession>
<evidence type="ECO:0000256" key="6">
    <source>
        <dbReference type="ARBA" id="ARBA00022603"/>
    </source>
</evidence>
<keyword evidence="16" id="KW-1185">Reference proteome</keyword>
<dbReference type="GO" id="GO:0006355">
    <property type="term" value="P:regulation of DNA-templated transcription"/>
    <property type="evidence" value="ECO:0007669"/>
    <property type="project" value="InterPro"/>
</dbReference>
<evidence type="ECO:0000256" key="5">
    <source>
        <dbReference type="ARBA" id="ARBA00022552"/>
    </source>
</evidence>
<dbReference type="InterPro" id="IPR001678">
    <property type="entry name" value="MeTrfase_RsmB-F_NOP2_dom"/>
</dbReference>
<dbReference type="Gene3D" id="3.30.70.1170">
    <property type="entry name" value="Sun protein, domain 3"/>
    <property type="match status" value="1"/>
</dbReference>
<dbReference type="Gene3D" id="1.10.287.730">
    <property type="entry name" value="Helix hairpin bin"/>
    <property type="match status" value="1"/>
</dbReference>
<keyword evidence="6 13" id="KW-0489">Methyltransferase</keyword>
<dbReference type="InterPro" id="IPR023267">
    <property type="entry name" value="RCMT"/>
</dbReference>
<keyword evidence="9 13" id="KW-0694">RNA-binding</keyword>
<feature type="domain" description="SAM-dependent MTase RsmB/NOP-type" evidence="14">
    <location>
        <begin position="162"/>
        <end position="453"/>
    </location>
</feature>
<keyword evidence="7 13" id="KW-0808">Transferase</keyword>
<dbReference type="KEGG" id="tig:THII_2578"/>
<dbReference type="PANTHER" id="PTHR22807">
    <property type="entry name" value="NOP2 YEAST -RELATED NOL1/NOP2/FMU SUN DOMAIN-CONTAINING"/>
    <property type="match status" value="1"/>
</dbReference>
<dbReference type="Pfam" id="PF22458">
    <property type="entry name" value="RsmF-B_ferredox"/>
    <property type="match status" value="1"/>
</dbReference>
<dbReference type="PRINTS" id="PR02008">
    <property type="entry name" value="RCMTFAMILY"/>
</dbReference>
<keyword evidence="4" id="KW-0963">Cytoplasm</keyword>
<dbReference type="InterPro" id="IPR035926">
    <property type="entry name" value="NusB-like_sf"/>
</dbReference>
<keyword evidence="8 13" id="KW-0949">S-adenosyl-L-methionine</keyword>
<dbReference type="InterPro" id="IPR029063">
    <property type="entry name" value="SAM-dependent_MTases_sf"/>
</dbReference>
<dbReference type="Proteomes" id="UP000031623">
    <property type="component" value="Chromosome"/>
</dbReference>
<dbReference type="OrthoDB" id="9810297at2"/>
<dbReference type="Gene3D" id="3.40.50.150">
    <property type="entry name" value="Vaccinia Virus protein VP39"/>
    <property type="match status" value="1"/>
</dbReference>
<dbReference type="NCBIfam" id="TIGR00563">
    <property type="entry name" value="rsmB"/>
    <property type="match status" value="1"/>
</dbReference>
<comment type="similarity">
    <text evidence="13">Belongs to the class I-like SAM-binding methyltransferase superfamily. RsmB/NOP family.</text>
</comment>